<dbReference type="FunFam" id="2.60.40.10:FF:000495">
    <property type="entry name" value="Periplasmic beta-glucosidase"/>
    <property type="match status" value="1"/>
</dbReference>
<dbReference type="InterPro" id="IPR001764">
    <property type="entry name" value="Glyco_hydro_3_N"/>
</dbReference>
<dbReference type="Proteomes" id="UP000824160">
    <property type="component" value="Unassembled WGS sequence"/>
</dbReference>
<dbReference type="Pfam" id="PF14310">
    <property type="entry name" value="Fn3-like"/>
    <property type="match status" value="1"/>
</dbReference>
<dbReference type="Gene3D" id="2.60.40.10">
    <property type="entry name" value="Immunoglobulins"/>
    <property type="match status" value="1"/>
</dbReference>
<keyword evidence="4" id="KW-0326">Glycosidase</keyword>
<dbReference type="InterPro" id="IPR036962">
    <property type="entry name" value="Glyco_hydro_3_N_sf"/>
</dbReference>
<gene>
    <name evidence="6" type="ORF">IAC43_09670</name>
</gene>
<keyword evidence="3" id="KW-0119">Carbohydrate metabolism</keyword>
<reference evidence="6" key="2">
    <citation type="journal article" date="2021" name="PeerJ">
        <title>Extensive microbial diversity within the chicken gut microbiome revealed by metagenomics and culture.</title>
        <authorList>
            <person name="Gilroy R."/>
            <person name="Ravi A."/>
            <person name="Getino M."/>
            <person name="Pursley I."/>
            <person name="Horton D.L."/>
            <person name="Alikhan N.F."/>
            <person name="Baker D."/>
            <person name="Gharbi K."/>
            <person name="Hall N."/>
            <person name="Watson M."/>
            <person name="Adriaenssens E.M."/>
            <person name="Foster-Nyarko E."/>
            <person name="Jarju S."/>
            <person name="Secka A."/>
            <person name="Antonio M."/>
            <person name="Oren A."/>
            <person name="Chaudhuri R.R."/>
            <person name="La Ragione R."/>
            <person name="Hildebrand F."/>
            <person name="Pallen M.J."/>
        </authorList>
    </citation>
    <scope>NUCLEOTIDE SEQUENCE</scope>
    <source>
        <strain evidence="6">ChiBcec7-5410</strain>
    </source>
</reference>
<proteinExistence type="inferred from homology"/>
<dbReference type="PROSITE" id="PS00775">
    <property type="entry name" value="GLYCOSYL_HYDROL_F3"/>
    <property type="match status" value="1"/>
</dbReference>
<evidence type="ECO:0000256" key="4">
    <source>
        <dbReference type="RuleBase" id="RU361161"/>
    </source>
</evidence>
<dbReference type="SUPFAM" id="SSF52279">
    <property type="entry name" value="Beta-D-glucan exohydrolase, C-terminal domain"/>
    <property type="match status" value="1"/>
</dbReference>
<evidence type="ECO:0000256" key="2">
    <source>
        <dbReference type="ARBA" id="ARBA00022801"/>
    </source>
</evidence>
<accession>A0A9D1KRV5</accession>
<dbReference type="SUPFAM" id="SSF51445">
    <property type="entry name" value="(Trans)glycosidases"/>
    <property type="match status" value="1"/>
</dbReference>
<comment type="caution">
    <text evidence="6">The sequence shown here is derived from an EMBL/GenBank/DDBJ whole genome shotgun (WGS) entry which is preliminary data.</text>
</comment>
<dbReference type="EMBL" id="DVLW01000265">
    <property type="protein sequence ID" value="HIT95443.1"/>
    <property type="molecule type" value="Genomic_DNA"/>
</dbReference>
<dbReference type="GO" id="GO:0005975">
    <property type="term" value="P:carbohydrate metabolic process"/>
    <property type="evidence" value="ECO:0007669"/>
    <property type="project" value="InterPro"/>
</dbReference>
<dbReference type="PRINTS" id="PR00133">
    <property type="entry name" value="GLHYDRLASE3"/>
</dbReference>
<dbReference type="SMART" id="SM01217">
    <property type="entry name" value="Fn3_like"/>
    <property type="match status" value="1"/>
</dbReference>
<dbReference type="Gene3D" id="3.40.50.1700">
    <property type="entry name" value="Glycoside hydrolase family 3 C-terminal domain"/>
    <property type="match status" value="1"/>
</dbReference>
<dbReference type="PANTHER" id="PTHR42715">
    <property type="entry name" value="BETA-GLUCOSIDASE"/>
    <property type="match status" value="1"/>
</dbReference>
<evidence type="ECO:0000256" key="1">
    <source>
        <dbReference type="ARBA" id="ARBA00005336"/>
    </source>
</evidence>
<dbReference type="InterPro" id="IPR017853">
    <property type="entry name" value="GH"/>
</dbReference>
<protein>
    <submittedName>
        <fullName evidence="6">Glycoside hydrolase family 3 C-terminal domain-containing protein</fullName>
    </submittedName>
</protein>
<sequence>MKDYENPSLSPETRARDLLGRMSTEEKMAQLTCVCPGDADDFEKLRQDAALGIGEVSCLEMRMLETPEECAAFQRNYQQFIIDHSPHHIPAIFHMEGLCGPLFQGTTSFPAGISRASGWNPELEQEIGRIVGRQEKAMGITHTLAPVLDVARDPRMGRQGETYGEDPSLCAAMGAAFTAGVQSGEVDGRHTDAIAKHFLGFHQSAAGIHGAYVDLPSRPLREIFAKPFQAAVTESGLKGVMPCYCTINGEPVHGSKKLLTGLLRDEIGFDGVVLSDYCGISNIYDVQHAAESRVQAGAKALEAGVDIEAHVANCYNRELADYIQDGGMDESLLDRAVLRVLTAKFRMGLFEHPFALTGDELKAQLDQPQDQKVTLQSTRESLILLKNDGVLPLSKSIRKIAVLGEQAANARIFFGGYTHLSMAEAVYAAGASMAGVEPKPWQTGVYTPIPGTPIQPDHEECFDAILKHQKPACRNLLEQLRYDLPDVEIVYASCYPIAGNDCSRHDEALEACRGADVILMVLGGKHGSGSIASMGEGVDAVDIGLPECQERMILRLKELGIPMVGIHFNGRPISSDVADDNLNAILECWSPSEAGAQAIVETLRGICNPCGKLPVTVARCAGQLPIFYNHPYGSSWHQGESIGFANYVDMSHKPRYPFGFGMSYTTFCYSQLQLSKKQLTEDDILEIRFQVRNTGNVSGTEVVQLYVSDLYASVCRPVQELAGFARVQLQSGEEKTVQFQLQLSQLAFLDEEMRWKVEHGEVAVGVGASSEDIRLKDTVTIMDDVWIEGKKRGFWAKAVIR</sequence>
<dbReference type="InterPro" id="IPR036881">
    <property type="entry name" value="Glyco_hydro_3_C_sf"/>
</dbReference>
<dbReference type="AlphaFoldDB" id="A0A9D1KRV5"/>
<dbReference type="Gene3D" id="3.20.20.300">
    <property type="entry name" value="Glycoside hydrolase, family 3, N-terminal domain"/>
    <property type="match status" value="1"/>
</dbReference>
<name>A0A9D1KRV5_9FIRM</name>
<reference evidence="6" key="1">
    <citation type="submission" date="2020-10" db="EMBL/GenBank/DDBJ databases">
        <authorList>
            <person name="Gilroy R."/>
        </authorList>
    </citation>
    <scope>NUCLEOTIDE SEQUENCE</scope>
    <source>
        <strain evidence="6">ChiBcec7-5410</strain>
    </source>
</reference>
<evidence type="ECO:0000313" key="6">
    <source>
        <dbReference type="EMBL" id="HIT95443.1"/>
    </source>
</evidence>
<dbReference type="PANTHER" id="PTHR42715:SF10">
    <property type="entry name" value="BETA-GLUCOSIDASE"/>
    <property type="match status" value="1"/>
</dbReference>
<dbReference type="GO" id="GO:0008422">
    <property type="term" value="F:beta-glucosidase activity"/>
    <property type="evidence" value="ECO:0007669"/>
    <property type="project" value="UniProtKB-ARBA"/>
</dbReference>
<dbReference type="Pfam" id="PF00933">
    <property type="entry name" value="Glyco_hydro_3"/>
    <property type="match status" value="1"/>
</dbReference>
<dbReference type="InterPro" id="IPR013783">
    <property type="entry name" value="Ig-like_fold"/>
</dbReference>
<evidence type="ECO:0000259" key="5">
    <source>
        <dbReference type="SMART" id="SM01217"/>
    </source>
</evidence>
<dbReference type="InterPro" id="IPR050288">
    <property type="entry name" value="Cellulose_deg_GH3"/>
</dbReference>
<keyword evidence="2 4" id="KW-0378">Hydrolase</keyword>
<dbReference type="InterPro" id="IPR002772">
    <property type="entry name" value="Glyco_hydro_3_C"/>
</dbReference>
<dbReference type="InterPro" id="IPR026891">
    <property type="entry name" value="Fn3-like"/>
</dbReference>
<evidence type="ECO:0000256" key="3">
    <source>
        <dbReference type="ARBA" id="ARBA00023277"/>
    </source>
</evidence>
<organism evidence="6 7">
    <name type="scientific">Candidatus Faecivivens stercoripullorum</name>
    <dbReference type="NCBI Taxonomy" id="2840805"/>
    <lineage>
        <taxon>Bacteria</taxon>
        <taxon>Bacillati</taxon>
        <taxon>Bacillota</taxon>
        <taxon>Clostridia</taxon>
        <taxon>Eubacteriales</taxon>
        <taxon>Oscillospiraceae</taxon>
        <taxon>Oscillospiraceae incertae sedis</taxon>
        <taxon>Candidatus Faecivivens</taxon>
    </lineage>
</organism>
<dbReference type="InterPro" id="IPR019800">
    <property type="entry name" value="Glyco_hydro_3_AS"/>
</dbReference>
<dbReference type="Pfam" id="PF01915">
    <property type="entry name" value="Glyco_hydro_3_C"/>
    <property type="match status" value="1"/>
</dbReference>
<feature type="domain" description="Fibronectin type III-like" evidence="5">
    <location>
        <begin position="701"/>
        <end position="770"/>
    </location>
</feature>
<comment type="similarity">
    <text evidence="1 4">Belongs to the glycosyl hydrolase 3 family.</text>
</comment>
<evidence type="ECO:0000313" key="7">
    <source>
        <dbReference type="Proteomes" id="UP000824160"/>
    </source>
</evidence>